<keyword evidence="2" id="KW-1003">Cell membrane</keyword>
<dbReference type="GO" id="GO:0017038">
    <property type="term" value="P:protein import"/>
    <property type="evidence" value="ECO:0007669"/>
    <property type="project" value="TreeGrafter"/>
</dbReference>
<keyword evidence="6" id="KW-0653">Protein transport</keyword>
<dbReference type="PANTHER" id="PTHR30625:SF11">
    <property type="entry name" value="MOTA_TOLQ_EXBB PROTON CHANNEL DOMAIN-CONTAINING PROTEIN"/>
    <property type="match status" value="1"/>
</dbReference>
<comment type="similarity">
    <text evidence="6">Belongs to the exbB/tolQ family.</text>
</comment>
<gene>
    <name evidence="9" type="ORF">SAMN05216361_1986</name>
</gene>
<evidence type="ECO:0000256" key="5">
    <source>
        <dbReference type="ARBA" id="ARBA00023136"/>
    </source>
</evidence>
<comment type="subcellular location">
    <subcellularLocation>
        <location evidence="1">Cell membrane</location>
        <topology evidence="1">Multi-pass membrane protein</topology>
    </subcellularLocation>
    <subcellularLocation>
        <location evidence="6">Membrane</location>
        <topology evidence="6">Multi-pass membrane protein</topology>
    </subcellularLocation>
</comment>
<dbReference type="STRING" id="634436.SAMN05216361_1986"/>
<protein>
    <submittedName>
        <fullName evidence="9">Biopolymer transport protein ExbB</fullName>
    </submittedName>
</protein>
<name>A0A1M5J9A7_9ALTE</name>
<evidence type="ECO:0000256" key="4">
    <source>
        <dbReference type="ARBA" id="ARBA00022989"/>
    </source>
</evidence>
<accession>A0A1M5J9A7</accession>
<keyword evidence="4 7" id="KW-1133">Transmembrane helix</keyword>
<evidence type="ECO:0000313" key="10">
    <source>
        <dbReference type="Proteomes" id="UP000184520"/>
    </source>
</evidence>
<evidence type="ECO:0000256" key="7">
    <source>
        <dbReference type="SAM" id="Phobius"/>
    </source>
</evidence>
<evidence type="ECO:0000313" key="9">
    <source>
        <dbReference type="EMBL" id="SHG36830.1"/>
    </source>
</evidence>
<keyword evidence="5 7" id="KW-0472">Membrane</keyword>
<dbReference type="EMBL" id="FQWD01000003">
    <property type="protein sequence ID" value="SHG36830.1"/>
    <property type="molecule type" value="Genomic_DNA"/>
</dbReference>
<evidence type="ECO:0000256" key="2">
    <source>
        <dbReference type="ARBA" id="ARBA00022475"/>
    </source>
</evidence>
<dbReference type="Pfam" id="PF01618">
    <property type="entry name" value="MotA_ExbB"/>
    <property type="match status" value="1"/>
</dbReference>
<sequence>MDVIVQGGWVLWLLIVMSVYSLATIGFLSVQARSVVVPADTTSSTSQVITCLQTIVGNNTSLQPAALQEKLTAAAYTQFTQFRQSMRPLEIIAAAAPLVGLLGTVLGMIDAFSALSQIEGQIDPAVLAGGIWKALLTTAAGLLVAIPALVAWHMLDKKVEQSAARVNQFIVDTTAGA</sequence>
<keyword evidence="6" id="KW-0813">Transport</keyword>
<dbReference type="GO" id="GO:0005886">
    <property type="term" value="C:plasma membrane"/>
    <property type="evidence" value="ECO:0007669"/>
    <property type="project" value="UniProtKB-SubCell"/>
</dbReference>
<keyword evidence="3 7" id="KW-0812">Transmembrane</keyword>
<dbReference type="OrthoDB" id="4045at2"/>
<evidence type="ECO:0000259" key="8">
    <source>
        <dbReference type="Pfam" id="PF01618"/>
    </source>
</evidence>
<dbReference type="Proteomes" id="UP000184520">
    <property type="component" value="Unassembled WGS sequence"/>
</dbReference>
<dbReference type="PANTHER" id="PTHR30625">
    <property type="entry name" value="PROTEIN TOLQ"/>
    <property type="match status" value="1"/>
</dbReference>
<keyword evidence="10" id="KW-1185">Reference proteome</keyword>
<proteinExistence type="inferred from homology"/>
<feature type="transmembrane region" description="Helical" evidence="7">
    <location>
        <begin position="134"/>
        <end position="155"/>
    </location>
</feature>
<organism evidence="9 10">
    <name type="scientific">Marisediminitalea aggregata</name>
    <dbReference type="NCBI Taxonomy" id="634436"/>
    <lineage>
        <taxon>Bacteria</taxon>
        <taxon>Pseudomonadati</taxon>
        <taxon>Pseudomonadota</taxon>
        <taxon>Gammaproteobacteria</taxon>
        <taxon>Alteromonadales</taxon>
        <taxon>Alteromonadaceae</taxon>
        <taxon>Marisediminitalea</taxon>
    </lineage>
</organism>
<evidence type="ECO:0000256" key="1">
    <source>
        <dbReference type="ARBA" id="ARBA00004651"/>
    </source>
</evidence>
<reference evidence="10" key="1">
    <citation type="submission" date="2016-11" db="EMBL/GenBank/DDBJ databases">
        <authorList>
            <person name="Varghese N."/>
            <person name="Submissions S."/>
        </authorList>
    </citation>
    <scope>NUCLEOTIDE SEQUENCE [LARGE SCALE GENOMIC DNA]</scope>
    <source>
        <strain evidence="10">CGMCC 1.8995</strain>
    </source>
</reference>
<feature type="domain" description="MotA/TolQ/ExbB proton channel" evidence="8">
    <location>
        <begin position="60"/>
        <end position="166"/>
    </location>
</feature>
<dbReference type="InterPro" id="IPR002898">
    <property type="entry name" value="MotA_ExbB_proton_chnl"/>
</dbReference>
<feature type="transmembrane region" description="Helical" evidence="7">
    <location>
        <begin position="91"/>
        <end position="114"/>
    </location>
</feature>
<evidence type="ECO:0000256" key="6">
    <source>
        <dbReference type="RuleBase" id="RU004057"/>
    </source>
</evidence>
<dbReference type="AlphaFoldDB" id="A0A1M5J9A7"/>
<dbReference type="RefSeq" id="WP_073321746.1">
    <property type="nucleotide sequence ID" value="NZ_FQWD01000003.1"/>
</dbReference>
<feature type="transmembrane region" description="Helical" evidence="7">
    <location>
        <begin position="6"/>
        <end position="28"/>
    </location>
</feature>
<dbReference type="InterPro" id="IPR050790">
    <property type="entry name" value="ExbB/TolQ_transport"/>
</dbReference>
<evidence type="ECO:0000256" key="3">
    <source>
        <dbReference type="ARBA" id="ARBA00022692"/>
    </source>
</evidence>